<keyword evidence="4" id="KW-0732">Signal</keyword>
<dbReference type="GO" id="GO:0009251">
    <property type="term" value="P:glucan catabolic process"/>
    <property type="evidence" value="ECO:0007669"/>
    <property type="project" value="TreeGrafter"/>
</dbReference>
<dbReference type="Proteomes" id="UP000682733">
    <property type="component" value="Unassembled WGS sequence"/>
</dbReference>
<dbReference type="InterPro" id="IPR002772">
    <property type="entry name" value="Glyco_hydro_3_C"/>
</dbReference>
<dbReference type="AlphaFoldDB" id="A0A8S2WIV7"/>
<organism evidence="9 10">
    <name type="scientific">Didymodactylos carnosus</name>
    <dbReference type="NCBI Taxonomy" id="1234261"/>
    <lineage>
        <taxon>Eukaryota</taxon>
        <taxon>Metazoa</taxon>
        <taxon>Spiralia</taxon>
        <taxon>Gnathifera</taxon>
        <taxon>Rotifera</taxon>
        <taxon>Eurotatoria</taxon>
        <taxon>Bdelloidea</taxon>
        <taxon>Philodinida</taxon>
        <taxon>Philodinidae</taxon>
        <taxon>Didymodactylos</taxon>
    </lineage>
</organism>
<evidence type="ECO:0000256" key="2">
    <source>
        <dbReference type="ARBA" id="ARBA00005336"/>
    </source>
</evidence>
<dbReference type="SUPFAM" id="SSF52279">
    <property type="entry name" value="Beta-D-glucan exohydrolase, C-terminal domain"/>
    <property type="match status" value="1"/>
</dbReference>
<evidence type="ECO:0000256" key="6">
    <source>
        <dbReference type="ARBA" id="ARBA00023295"/>
    </source>
</evidence>
<sequence length="247" mass="27446">MSRIRMYQDYLPPYQAAVDADVGSVMTSFNEVDRIPASANKWLLDDWTCWRVLEAKYKLGLFDDPCLYCNEDRGATEILTIENRLAAKEISKRSFVLLKNANETLPLNRRGITVALIGPLADDQRNMLGSWSVADGWKQSVSVATGIKNLVGDEVKVVYSKGANIIDDPDILEQLNASGGDIILDDQSPEILIEQTVCETQNADVIVAVLGEPQGMSGEVASRSDIGLPENQKNCYESWLTRENQWC</sequence>
<keyword evidence="5" id="KW-0378">Hydrolase</keyword>
<evidence type="ECO:0000259" key="8">
    <source>
        <dbReference type="Pfam" id="PF01915"/>
    </source>
</evidence>
<dbReference type="Gene3D" id="3.40.50.1700">
    <property type="entry name" value="Glycoside hydrolase family 3 C-terminal domain"/>
    <property type="match status" value="1"/>
</dbReference>
<dbReference type="InterPro" id="IPR036881">
    <property type="entry name" value="Glyco_hydro_3_C_sf"/>
</dbReference>
<dbReference type="InterPro" id="IPR051915">
    <property type="entry name" value="Cellulose_Degrad_GH3"/>
</dbReference>
<comment type="caution">
    <text evidence="9">The sequence shown here is derived from an EMBL/GenBank/DDBJ whole genome shotgun (WGS) entry which is preliminary data.</text>
</comment>
<dbReference type="Pfam" id="PF00933">
    <property type="entry name" value="Glyco_hydro_3"/>
    <property type="match status" value="1"/>
</dbReference>
<keyword evidence="6" id="KW-0326">Glycosidase</keyword>
<dbReference type="InterPro" id="IPR017853">
    <property type="entry name" value="GH"/>
</dbReference>
<proteinExistence type="inferred from homology"/>
<feature type="domain" description="Glycoside hydrolase family 3 N-terminal" evidence="7">
    <location>
        <begin position="5"/>
        <end position="46"/>
    </location>
</feature>
<feature type="domain" description="Glycoside hydrolase family 3 C-terminal" evidence="8">
    <location>
        <begin position="96"/>
        <end position="238"/>
    </location>
</feature>
<evidence type="ECO:0000259" key="7">
    <source>
        <dbReference type="Pfam" id="PF00933"/>
    </source>
</evidence>
<evidence type="ECO:0000313" key="10">
    <source>
        <dbReference type="Proteomes" id="UP000682733"/>
    </source>
</evidence>
<evidence type="ECO:0000256" key="4">
    <source>
        <dbReference type="ARBA" id="ARBA00022729"/>
    </source>
</evidence>
<comment type="catalytic activity">
    <reaction evidence="1">
        <text>Hydrolysis of terminal, non-reducing beta-D-glucosyl residues with release of beta-D-glucose.</text>
        <dbReference type="EC" id="3.2.1.21"/>
    </reaction>
</comment>
<dbReference type="Pfam" id="PF01915">
    <property type="entry name" value="Glyco_hydro_3_C"/>
    <property type="match status" value="1"/>
</dbReference>
<dbReference type="SUPFAM" id="SSF51445">
    <property type="entry name" value="(Trans)glycosidases"/>
    <property type="match status" value="1"/>
</dbReference>
<evidence type="ECO:0000256" key="1">
    <source>
        <dbReference type="ARBA" id="ARBA00000448"/>
    </source>
</evidence>
<dbReference type="Gene3D" id="3.20.20.300">
    <property type="entry name" value="Glycoside hydrolase, family 3, N-terminal domain"/>
    <property type="match status" value="1"/>
</dbReference>
<gene>
    <name evidence="9" type="ORF">TMI583_LOCUS45660</name>
</gene>
<dbReference type="PANTHER" id="PTHR30620">
    <property type="entry name" value="PERIPLASMIC BETA-GLUCOSIDASE-RELATED"/>
    <property type="match status" value="1"/>
</dbReference>
<comment type="similarity">
    <text evidence="2">Belongs to the glycosyl hydrolase 3 family.</text>
</comment>
<dbReference type="GO" id="GO:0008422">
    <property type="term" value="F:beta-glucosidase activity"/>
    <property type="evidence" value="ECO:0007669"/>
    <property type="project" value="UniProtKB-EC"/>
</dbReference>
<protein>
    <recommendedName>
        <fullName evidence="3">beta-glucosidase</fullName>
        <ecNumber evidence="3">3.2.1.21</ecNumber>
    </recommendedName>
</protein>
<dbReference type="InterPro" id="IPR001764">
    <property type="entry name" value="Glyco_hydro_3_N"/>
</dbReference>
<evidence type="ECO:0000256" key="3">
    <source>
        <dbReference type="ARBA" id="ARBA00012744"/>
    </source>
</evidence>
<reference evidence="9" key="1">
    <citation type="submission" date="2021-02" db="EMBL/GenBank/DDBJ databases">
        <authorList>
            <person name="Nowell W R."/>
        </authorList>
    </citation>
    <scope>NUCLEOTIDE SEQUENCE</scope>
</reference>
<dbReference type="PANTHER" id="PTHR30620:SF16">
    <property type="entry name" value="LYSOSOMAL BETA GLUCOSIDASE"/>
    <property type="match status" value="1"/>
</dbReference>
<evidence type="ECO:0000256" key="5">
    <source>
        <dbReference type="ARBA" id="ARBA00022801"/>
    </source>
</evidence>
<accession>A0A8S2WIV7</accession>
<name>A0A8S2WIV7_9BILA</name>
<evidence type="ECO:0000313" key="9">
    <source>
        <dbReference type="EMBL" id="CAF4447326.1"/>
    </source>
</evidence>
<dbReference type="EMBL" id="CAJOBA010082276">
    <property type="protein sequence ID" value="CAF4447326.1"/>
    <property type="molecule type" value="Genomic_DNA"/>
</dbReference>
<dbReference type="EC" id="3.2.1.21" evidence="3"/>
<dbReference type="InterPro" id="IPR036962">
    <property type="entry name" value="Glyco_hydro_3_N_sf"/>
</dbReference>